<dbReference type="Pfam" id="PF00622">
    <property type="entry name" value="SPRY"/>
    <property type="match status" value="1"/>
</dbReference>
<dbReference type="InterPro" id="IPR006574">
    <property type="entry name" value="PRY"/>
</dbReference>
<evidence type="ECO:0000259" key="4">
    <source>
        <dbReference type="PROSITE" id="PS50188"/>
    </source>
</evidence>
<evidence type="ECO:0000256" key="1">
    <source>
        <dbReference type="ARBA" id="ARBA00022723"/>
    </source>
</evidence>
<dbReference type="PRINTS" id="PR01407">
    <property type="entry name" value="BUTYPHLNCDUF"/>
</dbReference>
<evidence type="ECO:0000256" key="2">
    <source>
        <dbReference type="ARBA" id="ARBA00022771"/>
    </source>
</evidence>
<keyword evidence="1" id="KW-0479">Metal-binding</keyword>
<proteinExistence type="predicted"/>
<sequence length="187" mass="21608">SFCFEEPITREPITREDFLRYARDITLDPNTADTRLSLSDGNRRVVHVSKQSYPNHPDRFSVLQVLSREELTGRCYWELEWSGYAYAAAAYKDTERNYYFGQTDKSWALRCHNSGYSFYYNKVQSNLSGPVGSRIGVYLDHSAGALSFYSVQGQTMKLLQRVETEFTRPLHAGVYVYEGSVHFPKLK</sequence>
<dbReference type="GO" id="GO:0005737">
    <property type="term" value="C:cytoplasm"/>
    <property type="evidence" value="ECO:0007669"/>
    <property type="project" value="UniProtKB-ARBA"/>
</dbReference>
<organism evidence="5 6">
    <name type="scientific">Neogobius melanostomus</name>
    <name type="common">round goby</name>
    <dbReference type="NCBI Taxonomy" id="47308"/>
    <lineage>
        <taxon>Eukaryota</taxon>
        <taxon>Metazoa</taxon>
        <taxon>Chordata</taxon>
        <taxon>Craniata</taxon>
        <taxon>Vertebrata</taxon>
        <taxon>Euteleostomi</taxon>
        <taxon>Actinopterygii</taxon>
        <taxon>Neopterygii</taxon>
        <taxon>Teleostei</taxon>
        <taxon>Neoteleostei</taxon>
        <taxon>Acanthomorphata</taxon>
        <taxon>Gobiaria</taxon>
        <taxon>Gobiiformes</taxon>
        <taxon>Gobioidei</taxon>
        <taxon>Gobiidae</taxon>
        <taxon>Benthophilinae</taxon>
        <taxon>Neogobiini</taxon>
        <taxon>Neogobius</taxon>
    </lineage>
</organism>
<name>A0A8C6WFI8_9GOBI</name>
<dbReference type="Ensembl" id="ENSNMLT00000004156.1">
    <property type="protein sequence ID" value="ENSNMLP00000003614.1"/>
    <property type="gene ID" value="ENSNMLG00000002648.1"/>
</dbReference>
<dbReference type="PANTHER" id="PTHR25465">
    <property type="entry name" value="B-BOX DOMAIN CONTAINING"/>
    <property type="match status" value="1"/>
</dbReference>
<evidence type="ECO:0000313" key="5">
    <source>
        <dbReference type="Ensembl" id="ENSNMLP00000003614.1"/>
    </source>
</evidence>
<dbReference type="AlphaFoldDB" id="A0A8C6WFI8"/>
<dbReference type="SMART" id="SM00589">
    <property type="entry name" value="PRY"/>
    <property type="match status" value="1"/>
</dbReference>
<dbReference type="PROSITE" id="PS50188">
    <property type="entry name" value="B302_SPRY"/>
    <property type="match status" value="1"/>
</dbReference>
<dbReference type="Pfam" id="PF13765">
    <property type="entry name" value="PRY"/>
    <property type="match status" value="1"/>
</dbReference>
<evidence type="ECO:0000313" key="6">
    <source>
        <dbReference type="Proteomes" id="UP000694523"/>
    </source>
</evidence>
<dbReference type="InterPro" id="IPR043136">
    <property type="entry name" value="B30.2/SPRY_sf"/>
</dbReference>
<evidence type="ECO:0000256" key="3">
    <source>
        <dbReference type="ARBA" id="ARBA00022833"/>
    </source>
</evidence>
<keyword evidence="6" id="KW-1185">Reference proteome</keyword>
<keyword evidence="3" id="KW-0862">Zinc</keyword>
<dbReference type="GO" id="GO:0008270">
    <property type="term" value="F:zinc ion binding"/>
    <property type="evidence" value="ECO:0007669"/>
    <property type="project" value="UniProtKB-KW"/>
</dbReference>
<feature type="domain" description="B30.2/SPRY" evidence="4">
    <location>
        <begin position="5"/>
        <end position="187"/>
    </location>
</feature>
<keyword evidence="2" id="KW-0863">Zinc-finger</keyword>
<protein>
    <recommendedName>
        <fullName evidence="4">B30.2/SPRY domain-containing protein</fullName>
    </recommendedName>
</protein>
<accession>A0A8C6WFI8</accession>
<dbReference type="InterPro" id="IPR051051">
    <property type="entry name" value="E3_ubiq-ligase_TRIM/RNF"/>
</dbReference>
<dbReference type="InterPro" id="IPR003877">
    <property type="entry name" value="SPRY_dom"/>
</dbReference>
<dbReference type="InterPro" id="IPR003879">
    <property type="entry name" value="Butyrophylin_SPRY"/>
</dbReference>
<reference evidence="5" key="2">
    <citation type="submission" date="2025-09" db="UniProtKB">
        <authorList>
            <consortium name="Ensembl"/>
        </authorList>
    </citation>
    <scope>IDENTIFICATION</scope>
</reference>
<dbReference type="InterPro" id="IPR001870">
    <property type="entry name" value="B30.2/SPRY"/>
</dbReference>
<dbReference type="SUPFAM" id="SSF49899">
    <property type="entry name" value="Concanavalin A-like lectins/glucanases"/>
    <property type="match status" value="1"/>
</dbReference>
<dbReference type="InterPro" id="IPR013320">
    <property type="entry name" value="ConA-like_dom_sf"/>
</dbReference>
<dbReference type="Proteomes" id="UP000694523">
    <property type="component" value="Unplaced"/>
</dbReference>
<dbReference type="Gene3D" id="2.60.120.920">
    <property type="match status" value="1"/>
</dbReference>
<dbReference type="PANTHER" id="PTHR25465:SF5">
    <property type="entry name" value="E3 UBIQUITIN_ISG15 LIGASE TRIM25-RELATED"/>
    <property type="match status" value="1"/>
</dbReference>
<reference evidence="5" key="1">
    <citation type="submission" date="2025-08" db="UniProtKB">
        <authorList>
            <consortium name="Ensembl"/>
        </authorList>
    </citation>
    <scope>IDENTIFICATION</scope>
</reference>